<dbReference type="RefSeq" id="WP_071960902.1">
    <property type="nucleotide sequence ID" value="NZ_CP018025.1"/>
</dbReference>
<evidence type="ECO:0000313" key="1">
    <source>
        <dbReference type="EMBL" id="APD92288.1"/>
    </source>
</evidence>
<name>A0AAC9JEJ2_9ALTE</name>
<geneLocation type="plasmid" evidence="2">
    <name>pamcp48-600</name>
</geneLocation>
<dbReference type="Proteomes" id="UP000182101">
    <property type="component" value="Plasmid pAMCP48-600"/>
</dbReference>
<dbReference type="EMBL" id="CP018025">
    <property type="protein sequence ID" value="APD92288.1"/>
    <property type="molecule type" value="Genomic_DNA"/>
</dbReference>
<evidence type="ECO:0000313" key="2">
    <source>
        <dbReference type="Proteomes" id="UP000182101"/>
    </source>
</evidence>
<gene>
    <name evidence="1" type="ORF">BM524_20495</name>
</gene>
<proteinExistence type="predicted"/>
<dbReference type="AlphaFoldDB" id="A0AAC9JEJ2"/>
<organism evidence="1 2">
    <name type="scientific">Alteromonas mediterranea</name>
    <dbReference type="NCBI Taxonomy" id="314275"/>
    <lineage>
        <taxon>Bacteria</taxon>
        <taxon>Pseudomonadati</taxon>
        <taxon>Pseudomonadota</taxon>
        <taxon>Gammaproteobacteria</taxon>
        <taxon>Alteromonadales</taxon>
        <taxon>Alteromonadaceae</taxon>
        <taxon>Alteromonas/Salinimonas group</taxon>
        <taxon>Alteromonas</taxon>
    </lineage>
</organism>
<keyword evidence="1" id="KW-0614">Plasmid</keyword>
<reference evidence="1 2" key="1">
    <citation type="submission" date="2016-11" db="EMBL/GenBank/DDBJ databases">
        <title>Networking in microbes: conjugative elements and plasmids in the genus Alteromonas.</title>
        <authorList>
            <person name="Lopez-Perez M."/>
            <person name="Ramon-Marco N."/>
            <person name="Rodriguez-Valera F."/>
        </authorList>
    </citation>
    <scope>NUCLEOTIDE SEQUENCE [LARGE SCALE GENOMIC DNA]</scope>
    <source>
        <strain evidence="1 2">CP48</strain>
        <plasmid evidence="2">pamcp48-600</plasmid>
    </source>
</reference>
<sequence length="96" mass="10601">MPRVICHHKGKFNVFSTVCDAFLCDNALSLEELRSEYKDEVDGFTSASLEKQFERAIEMGVGLNGYNSLGELLAANRAGPSEEHLSVAECISRFLS</sequence>
<protein>
    <submittedName>
        <fullName evidence="1">Uncharacterized protein</fullName>
    </submittedName>
</protein>
<accession>A0AAC9JEJ2</accession>